<accession>A0AA38X4E5</accession>
<dbReference type="PANTHER" id="PTHR28232">
    <property type="entry name" value="TRANSCRIPTIONAL REGULATORY PROTEIN RXT2"/>
    <property type="match status" value="1"/>
</dbReference>
<feature type="compositionally biased region" description="Acidic residues" evidence="1">
    <location>
        <begin position="86"/>
        <end position="105"/>
    </location>
</feature>
<dbReference type="Pfam" id="PF08595">
    <property type="entry name" value="RXT2_N"/>
    <property type="match status" value="1"/>
</dbReference>
<sequence>MPPQHVEVAETIAALKRALRREKEAPTNHTISAATNRGHKLARGANYVHAGALPYAHGPESHKQKIEHAGYTRYILQHNPIRTNEDGDELEDDESDAEADADAEEENPYAGIRLEELLCPLKHPSELATHPTLSLPFLDPALPDMVRSTEDKLRQERANLWRAKNLSRQFMGDESWMPLESTEGIDDWDMFEPKPRIPAQQAGKKRKRDFENGISQNGINGHDYAASAEDQDAAEPAVVDLVTKPDENGRLTVEKLSNTDSEPASAPEQPLDQDEGPRGDQPIANGFHKDSDAPVEEDDQPDKQGNTTEALDPPANPDAEGNEQEQTDEAASESEIQTQPTRRITRAFAAENNNSNTASPPLSPNSTVSSIDSYLLQTDPLFLLPPILAANHRAPRSLLRLGIPVDELMDTRRLLTMYIQKQEESVRGYEAMLGKLIKAKRMRDKVWQWAKTEGHVGEWSDGEDWIDAEAWGLQLEDLKKGTDEENNEAQEDTGRKGKRRRRD</sequence>
<dbReference type="AlphaFoldDB" id="A0AA38X4E5"/>
<name>A0AA38X4E5_9EURO</name>
<dbReference type="Proteomes" id="UP001172673">
    <property type="component" value="Unassembled WGS sequence"/>
</dbReference>
<evidence type="ECO:0000313" key="4">
    <source>
        <dbReference type="Proteomes" id="UP001172673"/>
    </source>
</evidence>
<evidence type="ECO:0000313" key="3">
    <source>
        <dbReference type="EMBL" id="KAJ9606603.1"/>
    </source>
</evidence>
<feature type="domain" description="Transcriptional regulatory protein RXT2 N-terminal" evidence="2">
    <location>
        <begin position="35"/>
        <end position="173"/>
    </location>
</feature>
<dbReference type="InterPro" id="IPR013904">
    <property type="entry name" value="RXT2_N"/>
</dbReference>
<reference evidence="3" key="1">
    <citation type="submission" date="2022-10" db="EMBL/GenBank/DDBJ databases">
        <title>Culturing micro-colonial fungi from biological soil crusts in the Mojave desert and describing Neophaeococcomyces mojavensis, and introducing the new genera and species Taxawa tesnikishii.</title>
        <authorList>
            <person name="Kurbessoian T."/>
            <person name="Stajich J.E."/>
        </authorList>
    </citation>
    <scope>NUCLEOTIDE SEQUENCE</scope>
    <source>
        <strain evidence="3">TK_41</strain>
    </source>
</reference>
<dbReference type="GO" id="GO:0033698">
    <property type="term" value="C:Rpd3L complex"/>
    <property type="evidence" value="ECO:0007669"/>
    <property type="project" value="TreeGrafter"/>
</dbReference>
<dbReference type="EMBL" id="JAPDRK010000013">
    <property type="protein sequence ID" value="KAJ9606603.1"/>
    <property type="molecule type" value="Genomic_DNA"/>
</dbReference>
<comment type="caution">
    <text evidence="3">The sequence shown here is derived from an EMBL/GenBank/DDBJ whole genome shotgun (WGS) entry which is preliminary data.</text>
</comment>
<protein>
    <recommendedName>
        <fullName evidence="2">Transcriptional regulatory protein RXT2 N-terminal domain-containing protein</fullName>
    </recommendedName>
</protein>
<gene>
    <name evidence="3" type="ORF">H2200_008611</name>
</gene>
<feature type="region of interest" description="Disordered" evidence="1">
    <location>
        <begin position="255"/>
        <end position="340"/>
    </location>
</feature>
<dbReference type="PANTHER" id="PTHR28232:SF1">
    <property type="entry name" value="TRANSCRIPTIONAL REGULATORY PROTEIN RXT2"/>
    <property type="match status" value="1"/>
</dbReference>
<feature type="compositionally biased region" description="Acidic residues" evidence="1">
    <location>
        <begin position="320"/>
        <end position="332"/>
    </location>
</feature>
<feature type="region of interest" description="Disordered" evidence="1">
    <location>
        <begin position="477"/>
        <end position="503"/>
    </location>
</feature>
<dbReference type="InterPro" id="IPR039602">
    <property type="entry name" value="Rxt2"/>
</dbReference>
<evidence type="ECO:0000256" key="1">
    <source>
        <dbReference type="SAM" id="MobiDB-lite"/>
    </source>
</evidence>
<keyword evidence="4" id="KW-1185">Reference proteome</keyword>
<evidence type="ECO:0000259" key="2">
    <source>
        <dbReference type="Pfam" id="PF08595"/>
    </source>
</evidence>
<proteinExistence type="predicted"/>
<feature type="region of interest" description="Disordered" evidence="1">
    <location>
        <begin position="198"/>
        <end position="222"/>
    </location>
</feature>
<organism evidence="3 4">
    <name type="scientific">Cladophialophora chaetospira</name>
    <dbReference type="NCBI Taxonomy" id="386627"/>
    <lineage>
        <taxon>Eukaryota</taxon>
        <taxon>Fungi</taxon>
        <taxon>Dikarya</taxon>
        <taxon>Ascomycota</taxon>
        <taxon>Pezizomycotina</taxon>
        <taxon>Eurotiomycetes</taxon>
        <taxon>Chaetothyriomycetidae</taxon>
        <taxon>Chaetothyriales</taxon>
        <taxon>Herpotrichiellaceae</taxon>
        <taxon>Cladophialophora</taxon>
    </lineage>
</organism>
<dbReference type="GO" id="GO:0005829">
    <property type="term" value="C:cytosol"/>
    <property type="evidence" value="ECO:0007669"/>
    <property type="project" value="TreeGrafter"/>
</dbReference>
<feature type="region of interest" description="Disordered" evidence="1">
    <location>
        <begin position="80"/>
        <end position="105"/>
    </location>
</feature>